<comment type="caution">
    <text evidence="1">The sequence shown here is derived from an EMBL/GenBank/DDBJ whole genome shotgun (WGS) entry which is preliminary data.</text>
</comment>
<dbReference type="EMBL" id="JBBWWQ010000020">
    <property type="protein sequence ID" value="KAK8915928.1"/>
    <property type="molecule type" value="Genomic_DNA"/>
</dbReference>
<accession>A0AAP0FU60</accession>
<gene>
    <name evidence="1" type="ORF">KSP39_PZI022781</name>
</gene>
<organism evidence="1 2">
    <name type="scientific">Platanthera zijinensis</name>
    <dbReference type="NCBI Taxonomy" id="2320716"/>
    <lineage>
        <taxon>Eukaryota</taxon>
        <taxon>Viridiplantae</taxon>
        <taxon>Streptophyta</taxon>
        <taxon>Embryophyta</taxon>
        <taxon>Tracheophyta</taxon>
        <taxon>Spermatophyta</taxon>
        <taxon>Magnoliopsida</taxon>
        <taxon>Liliopsida</taxon>
        <taxon>Asparagales</taxon>
        <taxon>Orchidaceae</taxon>
        <taxon>Orchidoideae</taxon>
        <taxon>Orchideae</taxon>
        <taxon>Orchidinae</taxon>
        <taxon>Platanthera</taxon>
    </lineage>
</organism>
<sequence>MNSKGSFISRIRILRARAWNKLVSPSRLSTSFLDPANLARNHRHPKVKPLHSWRLKSLLSKRRGASATTAASGDTGRLIIRLRRRKRRMPHKTWRTCWHMPQIRSPLWV</sequence>
<keyword evidence="2" id="KW-1185">Reference proteome</keyword>
<evidence type="ECO:0000313" key="1">
    <source>
        <dbReference type="EMBL" id="KAK8915928.1"/>
    </source>
</evidence>
<protein>
    <submittedName>
        <fullName evidence="1">Uncharacterized protein</fullName>
    </submittedName>
</protein>
<proteinExistence type="predicted"/>
<dbReference type="AlphaFoldDB" id="A0AAP0FU60"/>
<name>A0AAP0FU60_9ASPA</name>
<reference evidence="1 2" key="1">
    <citation type="journal article" date="2022" name="Nat. Plants">
        <title>Genomes of leafy and leafless Platanthera orchids illuminate the evolution of mycoheterotrophy.</title>
        <authorList>
            <person name="Li M.H."/>
            <person name="Liu K.W."/>
            <person name="Li Z."/>
            <person name="Lu H.C."/>
            <person name="Ye Q.L."/>
            <person name="Zhang D."/>
            <person name="Wang J.Y."/>
            <person name="Li Y.F."/>
            <person name="Zhong Z.M."/>
            <person name="Liu X."/>
            <person name="Yu X."/>
            <person name="Liu D.K."/>
            <person name="Tu X.D."/>
            <person name="Liu B."/>
            <person name="Hao Y."/>
            <person name="Liao X.Y."/>
            <person name="Jiang Y.T."/>
            <person name="Sun W.H."/>
            <person name="Chen J."/>
            <person name="Chen Y.Q."/>
            <person name="Ai Y."/>
            <person name="Zhai J.W."/>
            <person name="Wu S.S."/>
            <person name="Zhou Z."/>
            <person name="Hsiao Y.Y."/>
            <person name="Wu W.L."/>
            <person name="Chen Y.Y."/>
            <person name="Lin Y.F."/>
            <person name="Hsu J.L."/>
            <person name="Li C.Y."/>
            <person name="Wang Z.W."/>
            <person name="Zhao X."/>
            <person name="Zhong W.Y."/>
            <person name="Ma X.K."/>
            <person name="Ma L."/>
            <person name="Huang J."/>
            <person name="Chen G.Z."/>
            <person name="Huang M.Z."/>
            <person name="Huang L."/>
            <person name="Peng D.H."/>
            <person name="Luo Y.B."/>
            <person name="Zou S.Q."/>
            <person name="Chen S.P."/>
            <person name="Lan S."/>
            <person name="Tsai W.C."/>
            <person name="Van de Peer Y."/>
            <person name="Liu Z.J."/>
        </authorList>
    </citation>
    <scope>NUCLEOTIDE SEQUENCE [LARGE SCALE GENOMIC DNA]</scope>
    <source>
        <strain evidence="1">Lor287</strain>
    </source>
</reference>
<dbReference type="Proteomes" id="UP001418222">
    <property type="component" value="Unassembled WGS sequence"/>
</dbReference>
<evidence type="ECO:0000313" key="2">
    <source>
        <dbReference type="Proteomes" id="UP001418222"/>
    </source>
</evidence>